<feature type="coiled-coil region" evidence="1">
    <location>
        <begin position="59"/>
        <end position="90"/>
    </location>
</feature>
<dbReference type="InterPro" id="IPR027895">
    <property type="entry name" value="DUF4533"/>
</dbReference>
<comment type="caution">
    <text evidence="3">The sequence shown here is derived from an EMBL/GenBank/DDBJ whole genome shotgun (WGS) entry which is preliminary data.</text>
</comment>
<reference evidence="3 4" key="1">
    <citation type="submission" date="2022-01" db="EMBL/GenBank/DDBJ databases">
        <title>A high-quality chromosome-level genome assembly of rohu carp, Labeo rohita.</title>
        <authorList>
            <person name="Arick M.A. II"/>
            <person name="Hsu C.-Y."/>
            <person name="Magbanua Z."/>
            <person name="Pechanova O."/>
            <person name="Grover C."/>
            <person name="Miller E."/>
            <person name="Thrash A."/>
            <person name="Ezzel L."/>
            <person name="Alam S."/>
            <person name="Benzie J."/>
            <person name="Hamilton M."/>
            <person name="Karsi A."/>
            <person name="Lawrence M.L."/>
            <person name="Peterson D.G."/>
        </authorList>
    </citation>
    <scope>NUCLEOTIDE SEQUENCE [LARGE SCALE GENOMIC DNA]</scope>
    <source>
        <strain evidence="4">BAU-BD-2019</strain>
        <tissue evidence="3">Blood</tissue>
    </source>
</reference>
<gene>
    <name evidence="3" type="ORF">H4Q32_028569</name>
</gene>
<evidence type="ECO:0000256" key="1">
    <source>
        <dbReference type="SAM" id="Coils"/>
    </source>
</evidence>
<evidence type="ECO:0000256" key="2">
    <source>
        <dbReference type="SAM" id="Phobius"/>
    </source>
</evidence>
<keyword evidence="4" id="KW-1185">Reference proteome</keyword>
<feature type="transmembrane region" description="Helical" evidence="2">
    <location>
        <begin position="149"/>
        <end position="177"/>
    </location>
</feature>
<proteinExistence type="predicted"/>
<organism evidence="3 4">
    <name type="scientific">Labeo rohita</name>
    <name type="common">Indian major carp</name>
    <name type="synonym">Cyprinus rohita</name>
    <dbReference type="NCBI Taxonomy" id="84645"/>
    <lineage>
        <taxon>Eukaryota</taxon>
        <taxon>Metazoa</taxon>
        <taxon>Chordata</taxon>
        <taxon>Craniata</taxon>
        <taxon>Vertebrata</taxon>
        <taxon>Euteleostomi</taxon>
        <taxon>Actinopterygii</taxon>
        <taxon>Neopterygii</taxon>
        <taxon>Teleostei</taxon>
        <taxon>Ostariophysi</taxon>
        <taxon>Cypriniformes</taxon>
        <taxon>Cyprinidae</taxon>
        <taxon>Labeoninae</taxon>
        <taxon>Labeonini</taxon>
        <taxon>Labeo</taxon>
    </lineage>
</organism>
<dbReference type="Pfam" id="PF15047">
    <property type="entry name" value="DUF4533"/>
    <property type="match status" value="1"/>
</dbReference>
<feature type="transmembrane region" description="Helical" evidence="2">
    <location>
        <begin position="119"/>
        <end position="137"/>
    </location>
</feature>
<keyword evidence="2" id="KW-0472">Membrane</keyword>
<protein>
    <submittedName>
        <fullName evidence="3">Single-pass membrane and coiled-coil domain-containing protein 3</fullName>
    </submittedName>
</protein>
<accession>A0ABQ8LAA0</accession>
<dbReference type="EMBL" id="JACTAM010000202">
    <property type="protein sequence ID" value="KAI2647687.1"/>
    <property type="molecule type" value="Genomic_DNA"/>
</dbReference>
<dbReference type="InterPro" id="IPR040004">
    <property type="entry name" value="SMCO3"/>
</dbReference>
<sequence length="221" mass="25323">MSWIDLFCPDNSERRESLIRKNQELHVLMRNNFRATNQLIDVLKEHLGLSFSKITLNEKATVKENCDKIIARIREIQAEVEKINQQLKQKLEPTLYEKLKNKSLSECDFQPVLNVVRRLYHLAAISSAVALVAWLISNVTMMTSITVTFGLIAIGVMGCVVFGVLCMGIGLILGNIVGKMERDRLERALKEYDKALEEFRPASEKYQDSITYVRISIQMMQ</sequence>
<evidence type="ECO:0000313" key="4">
    <source>
        <dbReference type="Proteomes" id="UP000830375"/>
    </source>
</evidence>
<name>A0ABQ8LAA0_LABRO</name>
<dbReference type="Proteomes" id="UP000830375">
    <property type="component" value="Unassembled WGS sequence"/>
</dbReference>
<keyword evidence="2" id="KW-1133">Transmembrane helix</keyword>
<keyword evidence="2" id="KW-0812">Transmembrane</keyword>
<evidence type="ECO:0000313" key="3">
    <source>
        <dbReference type="EMBL" id="KAI2647687.1"/>
    </source>
</evidence>
<dbReference type="PANTHER" id="PTHR35972:SF1">
    <property type="entry name" value="SINGLE-PASS MEMBRANE AND COILED-COIL DOMAIN-CONTAINING PROTEIN 3"/>
    <property type="match status" value="1"/>
</dbReference>
<keyword evidence="1" id="KW-0175">Coiled coil</keyword>
<dbReference type="PANTHER" id="PTHR35972">
    <property type="entry name" value="SINGLE-PASS MEMBRANE AND COILED-COIL DOMAIN-CONTAINING PROTEIN 3"/>
    <property type="match status" value="1"/>
</dbReference>